<dbReference type="PANTHER" id="PTHR24198">
    <property type="entry name" value="ANKYRIN REPEAT AND PROTEIN KINASE DOMAIN-CONTAINING PROTEIN"/>
    <property type="match status" value="1"/>
</dbReference>
<dbReference type="PROSITE" id="PS50088">
    <property type="entry name" value="ANK_REPEAT"/>
    <property type="match status" value="12"/>
</dbReference>
<accession>S8ASE0</accession>
<dbReference type="PANTHER" id="PTHR24198:SF165">
    <property type="entry name" value="ANKYRIN REPEAT-CONTAINING PROTEIN-RELATED"/>
    <property type="match status" value="1"/>
</dbReference>
<dbReference type="InterPro" id="IPR036770">
    <property type="entry name" value="Ankyrin_rpt-contain_sf"/>
</dbReference>
<dbReference type="OrthoDB" id="195446at2759"/>
<dbReference type="HOGENOM" id="CLU_000288_34_2_1"/>
<dbReference type="Pfam" id="PF24883">
    <property type="entry name" value="NPHP3_N"/>
    <property type="match status" value="1"/>
</dbReference>
<dbReference type="Pfam" id="PF12796">
    <property type="entry name" value="Ank_2"/>
    <property type="match status" value="7"/>
</dbReference>
<evidence type="ECO:0000256" key="3">
    <source>
        <dbReference type="PROSITE-ProRule" id="PRU00023"/>
    </source>
</evidence>
<evidence type="ECO:0008006" key="9">
    <source>
        <dbReference type="Google" id="ProtNLM"/>
    </source>
</evidence>
<evidence type="ECO:0000256" key="4">
    <source>
        <dbReference type="SAM" id="MobiDB-lite"/>
    </source>
</evidence>
<evidence type="ECO:0000313" key="8">
    <source>
        <dbReference type="Proteomes" id="UP000015100"/>
    </source>
</evidence>
<feature type="domain" description="GPI inositol-deacylase winged helix" evidence="5">
    <location>
        <begin position="675"/>
        <end position="749"/>
    </location>
</feature>
<dbReference type="eggNOG" id="KOG4177">
    <property type="taxonomic scope" value="Eukaryota"/>
</dbReference>
<feature type="repeat" description="ANK" evidence="3">
    <location>
        <begin position="1538"/>
        <end position="1570"/>
    </location>
</feature>
<feature type="repeat" description="ANK" evidence="3">
    <location>
        <begin position="1883"/>
        <end position="1910"/>
    </location>
</feature>
<dbReference type="Gene3D" id="1.25.40.20">
    <property type="entry name" value="Ankyrin repeat-containing domain"/>
    <property type="match status" value="3"/>
</dbReference>
<feature type="repeat" description="ANK" evidence="3">
    <location>
        <begin position="1107"/>
        <end position="1139"/>
    </location>
</feature>
<dbReference type="InterPro" id="IPR027417">
    <property type="entry name" value="P-loop_NTPase"/>
</dbReference>
<feature type="repeat" description="ANK" evidence="3">
    <location>
        <begin position="939"/>
        <end position="971"/>
    </location>
</feature>
<dbReference type="PROSITE" id="PS50297">
    <property type="entry name" value="ANK_REP_REGION"/>
    <property type="match status" value="11"/>
</dbReference>
<feature type="repeat" description="ANK" evidence="3">
    <location>
        <begin position="1779"/>
        <end position="1811"/>
    </location>
</feature>
<evidence type="ECO:0000256" key="2">
    <source>
        <dbReference type="ARBA" id="ARBA00023043"/>
    </source>
</evidence>
<evidence type="ECO:0000259" key="6">
    <source>
        <dbReference type="Pfam" id="PF24883"/>
    </source>
</evidence>
<dbReference type="SUPFAM" id="SSF48403">
    <property type="entry name" value="Ankyrin repeat"/>
    <property type="match status" value="3"/>
</dbReference>
<feature type="repeat" description="ANK" evidence="3">
    <location>
        <begin position="1341"/>
        <end position="1373"/>
    </location>
</feature>
<feature type="domain" description="Nephrocystin 3-like N-terminal" evidence="6">
    <location>
        <begin position="395"/>
        <end position="560"/>
    </location>
</feature>
<gene>
    <name evidence="7" type="ORF">H072_122</name>
</gene>
<dbReference type="GO" id="GO:0009116">
    <property type="term" value="P:nucleoside metabolic process"/>
    <property type="evidence" value="ECO:0007669"/>
    <property type="project" value="InterPro"/>
</dbReference>
<protein>
    <recommendedName>
        <fullName evidence="9">Nucleoside phosphorylase domain-containing protein</fullName>
    </recommendedName>
</protein>
<dbReference type="Pfam" id="PF00023">
    <property type="entry name" value="Ank"/>
    <property type="match status" value="1"/>
</dbReference>
<evidence type="ECO:0000259" key="5">
    <source>
        <dbReference type="Pfam" id="PF22939"/>
    </source>
</evidence>
<keyword evidence="2 3" id="KW-0040">ANK repeat</keyword>
<dbReference type="STRING" id="1284197.S8ASE0"/>
<dbReference type="PRINTS" id="PR01415">
    <property type="entry name" value="ANKYRIN"/>
</dbReference>
<dbReference type="EMBL" id="AQGS01000003">
    <property type="protein sequence ID" value="EPS45890.1"/>
    <property type="molecule type" value="Genomic_DNA"/>
</dbReference>
<feature type="repeat" description="ANK" evidence="3">
    <location>
        <begin position="1074"/>
        <end position="1106"/>
    </location>
</feature>
<feature type="repeat" description="ANK" evidence="3">
    <location>
        <begin position="1746"/>
        <end position="1778"/>
    </location>
</feature>
<reference evidence="7 8" key="1">
    <citation type="journal article" date="2013" name="PLoS Genet.">
        <title>Genomic mechanisms accounting for the adaptation to parasitism in nematode-trapping fungi.</title>
        <authorList>
            <person name="Meerupati T."/>
            <person name="Andersson K.M."/>
            <person name="Friman E."/>
            <person name="Kumar D."/>
            <person name="Tunlid A."/>
            <person name="Ahren D."/>
        </authorList>
    </citation>
    <scope>NUCLEOTIDE SEQUENCE [LARGE SCALE GENOMIC DNA]</scope>
    <source>
        <strain evidence="7 8">CBS 200.50</strain>
    </source>
</reference>
<feature type="repeat" description="ANK" evidence="3">
    <location>
        <begin position="1713"/>
        <end position="1745"/>
    </location>
</feature>
<dbReference type="Gene3D" id="3.40.50.1580">
    <property type="entry name" value="Nucleoside phosphorylase domain"/>
    <property type="match status" value="1"/>
</dbReference>
<dbReference type="InterPro" id="IPR035994">
    <property type="entry name" value="Nucleoside_phosphorylase_sf"/>
</dbReference>
<dbReference type="InterPro" id="IPR002110">
    <property type="entry name" value="Ankyrin_rpt"/>
</dbReference>
<evidence type="ECO:0000313" key="7">
    <source>
        <dbReference type="EMBL" id="EPS45890.1"/>
    </source>
</evidence>
<evidence type="ECO:0000256" key="1">
    <source>
        <dbReference type="ARBA" id="ARBA00022737"/>
    </source>
</evidence>
<dbReference type="SUPFAM" id="SSF53167">
    <property type="entry name" value="Purine and uridine phosphorylases"/>
    <property type="match status" value="1"/>
</dbReference>
<organism evidence="7 8">
    <name type="scientific">Dactylellina haptotyla (strain CBS 200.50)</name>
    <name type="common">Nematode-trapping fungus</name>
    <name type="synonym">Monacrosporium haptotylum</name>
    <dbReference type="NCBI Taxonomy" id="1284197"/>
    <lineage>
        <taxon>Eukaryota</taxon>
        <taxon>Fungi</taxon>
        <taxon>Dikarya</taxon>
        <taxon>Ascomycota</taxon>
        <taxon>Pezizomycotina</taxon>
        <taxon>Orbiliomycetes</taxon>
        <taxon>Orbiliales</taxon>
        <taxon>Orbiliaceae</taxon>
        <taxon>Dactylellina</taxon>
    </lineage>
</organism>
<dbReference type="Pfam" id="PF22939">
    <property type="entry name" value="WHD_GPIID"/>
    <property type="match status" value="1"/>
</dbReference>
<sequence length="1910" mass="211998">MAPETLTHAVYTVGWVCSLSKEQTAATAMLDHIHPDLLIPTTDSNIYTLGSIGAHNVVIACLPKGITGSVSAATVAVQMLSTFPNIKFGLLVGIGSGVPKSKVRLGDVVVSTPTKDFPAVVQWDMGTTEAEGFKRTGTLRNPPKLLLTAISKIETEYERIGPRIPEYLDELGKKFPKLKAKYQRSEWLEDILFKSTYTHIAQPSTNSADEGDEDEDMNEDEDEDQEDICKYCDRSKLVKRKSRDMQVHYGLIASGNQDIKDASLRDKLNKSLGEKILCVDMEAAGLLDDFPCIVVKGICDYADSHSNETWQEHAAAVAAAFAKDLLRFIMPVAVESERPAKELLKLGEAISRIEANVERTVSHFTKDEDLKILNWLAPVDYESQQTDYIRRRQPGTGQWLLQSSEFKTWIEATTTNKVLFCPGIPGAGKTIITSIVIDHLQEIFRNSDVGIAYIYFNFKKKDGQNVRDLFASLLRQFIKNKPMPQVIRELHRHHSQKNSSASFEEIYKTLLAVTARYSRIFLLVDAIDECQVSDGTRIQFLSELSMFRAKIGANYFATSRFIPEIESYFDGEARIEVRATNEDVKRYLEANLPRTEGIVRRDIDLQKEVAEKIVESVDGMFLLAQLRLSALTNMISIKEVRQVLERQSESSETSVYDIAYEDAMSRIRGQLGSSSKHAMRLLSWIASVTRQLTPTELQYALAVEVGESKFDGSNIPDLECMVSLCGGLVTIDEESDTIRLVHHTTQEYFERTWTNWFPNAQTDIANICYTYLSYTYLLPKPEPQRWGDDPSGQPLYFESPESEVFQFTLRYPLYDYVARNWAFHFRKANLEGKGSVLDFIHRPEVAATCSYDLAVSGHRRLLRDRPYWASHEKTQQLHVAAYFGLLTAAKSLLCMEEVDFDETTTDGHTPLMLAAENGHHEIVKLLVDEGACLEIQDMDKCTALWWAAARGHERVVEVLLEADADMDMGSSYKEKIISMAVEGGHESVVAMISETMEKKQTPQRHSQRGYGLLRAVQRGSNTTVESLPKDGLDLDFHGTQYHSALSAAVLRNEEAMVKLLLEKVQYINWVNFDIYSTVLFSAVAMGYDSIVRCLLDNGANPSLRDNLGQSAVFLASQAGHEEILVMLLERGADPTIRNAFMETPLIACLKLKAANNRIAKILVDKIRNLKACDGFEFDKALTEAVRNGNEEMVVYLVGNFANFQENGYTGSTPLLVAAFEGHDSIFKYLLSKGATIDFTPNGEGILEPDVQGTVNRIFNLASDLKGPTRDQRVREALLTLFPQSDLGLGFTTRQLYGNLLKFDFRGTDIRWHISTAAGAGDKRLVLKLLDEGVDINNTDIDGGTPLFYAILGAHDEMVDTLISGGAQLKFPNQFDQSLLSRTIAKTNYKMSIISTILENTCDIEAEDDTGCTALWWAAYKGDESLVVLLLDHRANHKAASPFGISVLGAASENGHEPVVSLLLDRCGDWKIEDVQWPLELAAEAGHDNLVEVLVKHCNANILSVDLVKVLEIASENGCESVVKLLLESGVQLEGRRTYDCTALSIAVMAGQEAIVTLLLDWGADIEAQEDNYGQTALSLAVSSGKPSVTKILVSRGASMQVKDKKGRTPLWLAVECFLRASPSESSRLREYSLIVEFLVESGSDQVADRIYDEIPWGTLEMMVRRDFDTIITLLVKNGTDSSQLLIPAAAHGRWRLVRLAVEKGADLTVRDSWERTPLLLAVKSGSLETVDVLLKNGASVDAKGADGRTPLSLAVEEGYTRIAILLLKAGADVESRDNSNRTPLLHAVCRGRSALTRLLLSKGADCEVKAGISLGQSSHTQTLYQVGEAGNGWSDSDSTLHHDFKPGPDLISDLNSMAEFRFTPDPEYALASSAYLDSDSQYVDKTPLWIASSRGDFGVTKALLDHGAYI</sequence>
<feature type="repeat" description="ANK" evidence="3">
    <location>
        <begin position="1209"/>
        <end position="1241"/>
    </location>
</feature>
<dbReference type="Pfam" id="PF13637">
    <property type="entry name" value="Ank_4"/>
    <property type="match status" value="1"/>
</dbReference>
<dbReference type="Gene3D" id="3.40.50.300">
    <property type="entry name" value="P-loop containing nucleotide triphosphate hydrolases"/>
    <property type="match status" value="1"/>
</dbReference>
<reference evidence="8" key="2">
    <citation type="submission" date="2013-04" db="EMBL/GenBank/DDBJ databases">
        <title>Genomic mechanisms accounting for the adaptation to parasitism in nematode-trapping fungi.</title>
        <authorList>
            <person name="Ahren D.G."/>
        </authorList>
    </citation>
    <scope>NUCLEOTIDE SEQUENCE [LARGE SCALE GENOMIC DNA]</scope>
    <source>
        <strain evidence="8">CBS 200.50</strain>
    </source>
</reference>
<feature type="region of interest" description="Disordered" evidence="4">
    <location>
        <begin position="202"/>
        <end position="225"/>
    </location>
</feature>
<dbReference type="GO" id="GO:0003824">
    <property type="term" value="F:catalytic activity"/>
    <property type="evidence" value="ECO:0007669"/>
    <property type="project" value="InterPro"/>
</dbReference>
<feature type="repeat" description="ANK" evidence="3">
    <location>
        <begin position="906"/>
        <end position="938"/>
    </location>
</feature>
<keyword evidence="1" id="KW-0677">Repeat</keyword>
<feature type="compositionally biased region" description="Acidic residues" evidence="4">
    <location>
        <begin position="209"/>
        <end position="225"/>
    </location>
</feature>
<dbReference type="InterPro" id="IPR054471">
    <property type="entry name" value="GPIID_WHD"/>
</dbReference>
<comment type="caution">
    <text evidence="7">The sequence shown here is derived from an EMBL/GenBank/DDBJ whole genome shotgun (WGS) entry which is preliminary data.</text>
</comment>
<dbReference type="InterPro" id="IPR056884">
    <property type="entry name" value="NPHP3-like_N"/>
</dbReference>
<feature type="repeat" description="ANK" evidence="3">
    <location>
        <begin position="1572"/>
        <end position="1604"/>
    </location>
</feature>
<dbReference type="Proteomes" id="UP000015100">
    <property type="component" value="Unassembled WGS sequence"/>
</dbReference>
<name>S8ASE0_DACHA</name>
<proteinExistence type="predicted"/>
<dbReference type="SUPFAM" id="SSF52540">
    <property type="entry name" value="P-loop containing nucleoside triphosphate hydrolases"/>
    <property type="match status" value="1"/>
</dbReference>
<keyword evidence="8" id="KW-1185">Reference proteome</keyword>
<dbReference type="SMART" id="SM00248">
    <property type="entry name" value="ANK"/>
    <property type="match status" value="22"/>
</dbReference>